<accession>A0A0C3AA63</accession>
<evidence type="ECO:0000313" key="2">
    <source>
        <dbReference type="Proteomes" id="UP000053989"/>
    </source>
</evidence>
<proteinExistence type="predicted"/>
<dbReference type="AlphaFoldDB" id="A0A0C3AA63"/>
<organism evidence="1 2">
    <name type="scientific">Scleroderma citrinum Foug A</name>
    <dbReference type="NCBI Taxonomy" id="1036808"/>
    <lineage>
        <taxon>Eukaryota</taxon>
        <taxon>Fungi</taxon>
        <taxon>Dikarya</taxon>
        <taxon>Basidiomycota</taxon>
        <taxon>Agaricomycotina</taxon>
        <taxon>Agaricomycetes</taxon>
        <taxon>Agaricomycetidae</taxon>
        <taxon>Boletales</taxon>
        <taxon>Sclerodermatineae</taxon>
        <taxon>Sclerodermataceae</taxon>
        <taxon>Scleroderma</taxon>
    </lineage>
</organism>
<dbReference type="Proteomes" id="UP000053989">
    <property type="component" value="Unassembled WGS sequence"/>
</dbReference>
<keyword evidence="2" id="KW-1185">Reference proteome</keyword>
<reference evidence="1 2" key="1">
    <citation type="submission" date="2014-04" db="EMBL/GenBank/DDBJ databases">
        <authorList>
            <consortium name="DOE Joint Genome Institute"/>
            <person name="Kuo A."/>
            <person name="Kohler A."/>
            <person name="Nagy L.G."/>
            <person name="Floudas D."/>
            <person name="Copeland A."/>
            <person name="Barry K.W."/>
            <person name="Cichocki N."/>
            <person name="Veneault-Fourrey C."/>
            <person name="LaButti K."/>
            <person name="Lindquist E.A."/>
            <person name="Lipzen A."/>
            <person name="Lundell T."/>
            <person name="Morin E."/>
            <person name="Murat C."/>
            <person name="Sun H."/>
            <person name="Tunlid A."/>
            <person name="Henrissat B."/>
            <person name="Grigoriev I.V."/>
            <person name="Hibbett D.S."/>
            <person name="Martin F."/>
            <person name="Nordberg H.P."/>
            <person name="Cantor M.N."/>
            <person name="Hua S.X."/>
        </authorList>
    </citation>
    <scope>NUCLEOTIDE SEQUENCE [LARGE SCALE GENOMIC DNA]</scope>
    <source>
        <strain evidence="1 2">Foug A</strain>
    </source>
</reference>
<dbReference type="InParanoid" id="A0A0C3AA63"/>
<dbReference type="HOGENOM" id="CLU_2962175_0_0_1"/>
<dbReference type="EMBL" id="KN822004">
    <property type="protein sequence ID" value="KIM70613.1"/>
    <property type="molecule type" value="Genomic_DNA"/>
</dbReference>
<sequence>MASITHFVASRFPRFPGINFFTILGGPSADLGNCIKLPINGQNYSTYGTSAAVLDYDFS</sequence>
<reference evidence="2" key="2">
    <citation type="submission" date="2015-01" db="EMBL/GenBank/DDBJ databases">
        <title>Evolutionary Origins and Diversification of the Mycorrhizal Mutualists.</title>
        <authorList>
            <consortium name="DOE Joint Genome Institute"/>
            <consortium name="Mycorrhizal Genomics Consortium"/>
            <person name="Kohler A."/>
            <person name="Kuo A."/>
            <person name="Nagy L.G."/>
            <person name="Floudas D."/>
            <person name="Copeland A."/>
            <person name="Barry K.W."/>
            <person name="Cichocki N."/>
            <person name="Veneault-Fourrey C."/>
            <person name="LaButti K."/>
            <person name="Lindquist E.A."/>
            <person name="Lipzen A."/>
            <person name="Lundell T."/>
            <person name="Morin E."/>
            <person name="Murat C."/>
            <person name="Riley R."/>
            <person name="Ohm R."/>
            <person name="Sun H."/>
            <person name="Tunlid A."/>
            <person name="Henrissat B."/>
            <person name="Grigoriev I.V."/>
            <person name="Hibbett D.S."/>
            <person name="Martin F."/>
        </authorList>
    </citation>
    <scope>NUCLEOTIDE SEQUENCE [LARGE SCALE GENOMIC DNA]</scope>
    <source>
        <strain evidence="2">Foug A</strain>
    </source>
</reference>
<name>A0A0C3AA63_9AGAM</name>
<protein>
    <submittedName>
        <fullName evidence="1">Uncharacterized protein</fullName>
    </submittedName>
</protein>
<evidence type="ECO:0000313" key="1">
    <source>
        <dbReference type="EMBL" id="KIM70613.1"/>
    </source>
</evidence>
<gene>
    <name evidence="1" type="ORF">SCLCIDRAFT_1206746</name>
</gene>